<evidence type="ECO:0000259" key="1">
    <source>
        <dbReference type="Pfam" id="PF06452"/>
    </source>
</evidence>
<dbReference type="Pfam" id="PF06452">
    <property type="entry name" value="CBM9_1"/>
    <property type="match status" value="1"/>
</dbReference>
<gene>
    <name evidence="3" type="ORF">EV199_4844</name>
</gene>
<protein>
    <submittedName>
        <fullName evidence="3">Carbohydrate binding protein with CBM9 domain</fullName>
    </submittedName>
</protein>
<organism evidence="3 4">
    <name type="scientific">Pseudobacter ginsenosidimutans</name>
    <dbReference type="NCBI Taxonomy" id="661488"/>
    <lineage>
        <taxon>Bacteria</taxon>
        <taxon>Pseudomonadati</taxon>
        <taxon>Bacteroidota</taxon>
        <taxon>Chitinophagia</taxon>
        <taxon>Chitinophagales</taxon>
        <taxon>Chitinophagaceae</taxon>
        <taxon>Pseudobacter</taxon>
    </lineage>
</organism>
<accession>A0A4V2F076</accession>
<name>A0A4V2F076_9BACT</name>
<keyword evidence="4" id="KW-1185">Reference proteome</keyword>
<dbReference type="InterPro" id="IPR010502">
    <property type="entry name" value="Carb-bd_dom_fam9"/>
</dbReference>
<dbReference type="Proteomes" id="UP000293874">
    <property type="component" value="Unassembled WGS sequence"/>
</dbReference>
<proteinExistence type="predicted"/>
<dbReference type="SUPFAM" id="SSF49344">
    <property type="entry name" value="CBD9-like"/>
    <property type="match status" value="1"/>
</dbReference>
<dbReference type="Gene3D" id="2.60.40.1190">
    <property type="match status" value="1"/>
</dbReference>
<dbReference type="CDD" id="cd09618">
    <property type="entry name" value="CBM9_like_2"/>
    <property type="match status" value="1"/>
</dbReference>
<dbReference type="Pfam" id="PF19313">
    <property type="entry name" value="DUF5916"/>
    <property type="match status" value="1"/>
</dbReference>
<feature type="domain" description="DUF5916" evidence="2">
    <location>
        <begin position="256"/>
        <end position="852"/>
    </location>
</feature>
<dbReference type="AlphaFoldDB" id="A0A4V2F076"/>
<dbReference type="GO" id="GO:0004553">
    <property type="term" value="F:hydrolase activity, hydrolyzing O-glycosyl compounds"/>
    <property type="evidence" value="ECO:0007669"/>
    <property type="project" value="InterPro"/>
</dbReference>
<evidence type="ECO:0000313" key="3">
    <source>
        <dbReference type="EMBL" id="RZS69020.1"/>
    </source>
</evidence>
<sequence>MNWGIYADFSDRSANFAPPNANMRRELTAILIISCIGMQLHAQKKIAQAVKSTAGIHIDGTLDEPEWAQVPVSTDFITNGPVFGLPASSKTEVRVLYDNTAIYIGAYLYDDPAAVRRQFTARDNAQTADVDYFSVFFDTYNDQQNAFQFQVTTRNVQSDARVSPNASTGYGVYGDLTWDAVWDSKVSFEKDRWVVEMKIPFFAIRFARKNIQDWGIQFLRFSRRNNETTFWNPVNPNVNGFVLQFGKLTGLQEIRPPLRLSFSPYVSGGYRSTPQLGENGQYETLKSGGMDVKYGISESFTLDATLIPDFGQVISDDIVNNITPFEIEFRENRPFFTEGTELFNKAGIFYSRRIGKVPDRYEEIKYNARYGEYPGFVLRKNPSVTRLYNAVKFSGRTDGNLGIGIFNSITEPVKARLSNPLTGKDSSILSEPFANYNIIVLDQALKNRSYITFTNTNVLREGNERDANVSALDIALYDKKNLYGLVLKPRFSAIFDSSGGYNGFSNYAEFGKVSGKLQFSVSNELQTAKYDPNDLGFLTAPNRFANKAEVSYNIYEASKWFINQSYGLSFQQRYLFKPFLYERTQMEVFGFWLFKNFWDLRISVDIAPHWYNDYFEMQTPYDLLSTPRQPLKKAPYYSFFTDGSTDSRKRLFVGWSLGFAEGPLPNDPYHKIELSARYRFSDRFSLTGSFSKQYDNGQWGYAFFRDGSDNSPLLARRQYTDISTQLSGIYNFTPRMNITFRARHFWNRLLNTNLYHIKPDGYWDERSDLEPQDYNINYNAFNLDVFYTWDFRLGSRIILGWKNWLGRDYEEYINGARYHSYSDNAKRVFATPHGNEFTLRFIYFLNYEQLRKRK</sequence>
<reference evidence="3 4" key="1">
    <citation type="submission" date="2019-02" db="EMBL/GenBank/DDBJ databases">
        <title>Genomic Encyclopedia of Type Strains, Phase IV (KMG-IV): sequencing the most valuable type-strain genomes for metagenomic binning, comparative biology and taxonomic classification.</title>
        <authorList>
            <person name="Goeker M."/>
        </authorList>
    </citation>
    <scope>NUCLEOTIDE SEQUENCE [LARGE SCALE GENOMIC DNA]</scope>
    <source>
        <strain evidence="3 4">DSM 18116</strain>
    </source>
</reference>
<dbReference type="GO" id="GO:0030246">
    <property type="term" value="F:carbohydrate binding"/>
    <property type="evidence" value="ECO:0007669"/>
    <property type="project" value="InterPro"/>
</dbReference>
<dbReference type="EMBL" id="SGXA01000003">
    <property type="protein sequence ID" value="RZS69020.1"/>
    <property type="molecule type" value="Genomic_DNA"/>
</dbReference>
<comment type="caution">
    <text evidence="3">The sequence shown here is derived from an EMBL/GenBank/DDBJ whole genome shotgun (WGS) entry which is preliminary data.</text>
</comment>
<evidence type="ECO:0000259" key="2">
    <source>
        <dbReference type="Pfam" id="PF19313"/>
    </source>
</evidence>
<feature type="domain" description="Carbohydrate-binding" evidence="1">
    <location>
        <begin position="58"/>
        <end position="222"/>
    </location>
</feature>
<evidence type="ECO:0000313" key="4">
    <source>
        <dbReference type="Proteomes" id="UP000293874"/>
    </source>
</evidence>
<dbReference type="GO" id="GO:0016052">
    <property type="term" value="P:carbohydrate catabolic process"/>
    <property type="evidence" value="ECO:0007669"/>
    <property type="project" value="InterPro"/>
</dbReference>
<dbReference type="InterPro" id="IPR045670">
    <property type="entry name" value="DUF5916"/>
</dbReference>